<dbReference type="RefSeq" id="XP_007921166.1">
    <property type="nucleotide sequence ID" value="XM_007922975.1"/>
</dbReference>
<evidence type="ECO:0000313" key="3">
    <source>
        <dbReference type="Proteomes" id="UP000016932"/>
    </source>
</evidence>
<sequence>MFQVCEQIILTQQASQKEPDQEYPAEYASALRTLDAVLAAFFDELLSKSRRLAMHLGLFDAHFDFGLCGYDIPSATRKSDKDPVFNALNAMYGHNREDCDLPGHFIHQAQSYPDRLPLKLSECLSDMAAVDEAVMSIRCFRPSFGEADVATIPTIAAKHQDCKHWRTVAYDDHVTENINNYRPQLSRKLEALIKVPCVDSKITSRSVTNFDASHEKLGAFWSEYRKVRSTLLQEKQCPEDLLPEAMDTLRFALSKEYINSRESERRQIIAAAREKEDVSRRRQTSTPSKRLVPQHAANEPCQTVWGSEDTQETPRSRLQMKEKVKTRPDVPILPLPRTEDPPQNEGENDVADEQAEDRLHVSSHTMDIVHRMFVTYGKRMAGSVRWNVFVAAMEDAGLAAEHDNGGSEVTFRDIKRGKGSIVFHAPHPDPRINPICMRAYGKRLQRQLGWSYDLFTCHKCINLHASSGSIPSSHSVLCMIEWLSSYSTLAEDTDRATNLPIIKIYQGSIERDKCIYEVNAGDRTFVLTRWRPGTLSVRYGPNPTVLRVRASPPRLHSRFFNRRINHASKYPSNREGGSRDEQSINQASIDYHDAPRVEKETNRADKLGSTYWITRDLSSSTPPVSRCATVLTRLSFGAVVADKLESISVLGSWGRVLSACPRDWYTIVLWSLEEDAFAAMMIG</sequence>
<dbReference type="AlphaFoldDB" id="N1QAD2"/>
<protein>
    <submittedName>
        <fullName evidence="2">Uncharacterized protein</fullName>
    </submittedName>
</protein>
<dbReference type="PANTHER" id="PTHR40788">
    <property type="entry name" value="CLR5 DOMAIN-CONTAINING PROTEIN-RELATED"/>
    <property type="match status" value="1"/>
</dbReference>
<dbReference type="GeneID" id="19332386"/>
<dbReference type="OrthoDB" id="2922289at2759"/>
<dbReference type="PANTHER" id="PTHR40788:SF1">
    <property type="entry name" value="IPA PROTEIN"/>
    <property type="match status" value="1"/>
</dbReference>
<reference evidence="2 3" key="1">
    <citation type="journal article" date="2012" name="PLoS Pathog.">
        <title>Diverse lifestyles and strategies of plant pathogenesis encoded in the genomes of eighteen Dothideomycetes fungi.</title>
        <authorList>
            <person name="Ohm R.A."/>
            <person name="Feau N."/>
            <person name="Henrissat B."/>
            <person name="Schoch C.L."/>
            <person name="Horwitz B.A."/>
            <person name="Barry K.W."/>
            <person name="Condon B.J."/>
            <person name="Copeland A.C."/>
            <person name="Dhillon B."/>
            <person name="Glaser F."/>
            <person name="Hesse C.N."/>
            <person name="Kosti I."/>
            <person name="LaButti K."/>
            <person name="Lindquist E.A."/>
            <person name="Lucas S."/>
            <person name="Salamov A.A."/>
            <person name="Bradshaw R.E."/>
            <person name="Ciuffetti L."/>
            <person name="Hamelin R.C."/>
            <person name="Kema G.H.J."/>
            <person name="Lawrence C."/>
            <person name="Scott J.A."/>
            <person name="Spatafora J.W."/>
            <person name="Turgeon B.G."/>
            <person name="de Wit P.J.G.M."/>
            <person name="Zhong S."/>
            <person name="Goodwin S.B."/>
            <person name="Grigoriev I.V."/>
        </authorList>
    </citation>
    <scope>NUCLEOTIDE SEQUENCE [LARGE SCALE GENOMIC DNA]</scope>
    <source>
        <strain evidence="2 3">CIRAD86</strain>
    </source>
</reference>
<dbReference type="KEGG" id="pfj:MYCFIDRAFT_169615"/>
<feature type="compositionally biased region" description="Basic and acidic residues" evidence="1">
    <location>
        <begin position="271"/>
        <end position="280"/>
    </location>
</feature>
<feature type="compositionally biased region" description="Basic and acidic residues" evidence="1">
    <location>
        <begin position="312"/>
        <end position="328"/>
    </location>
</feature>
<proteinExistence type="predicted"/>
<dbReference type="VEuPathDB" id="FungiDB:MYCFIDRAFT_169615"/>
<gene>
    <name evidence="2" type="ORF">MYCFIDRAFT_169615</name>
</gene>
<dbReference type="Proteomes" id="UP000016932">
    <property type="component" value="Unassembled WGS sequence"/>
</dbReference>
<dbReference type="STRING" id="383855.N1QAD2"/>
<dbReference type="eggNOG" id="ENOG502SGKN">
    <property type="taxonomic scope" value="Eukaryota"/>
</dbReference>
<feature type="region of interest" description="Disordered" evidence="1">
    <location>
        <begin position="271"/>
        <end position="351"/>
    </location>
</feature>
<name>N1QAD2_PSEFD</name>
<accession>N1QAD2</accession>
<evidence type="ECO:0000256" key="1">
    <source>
        <dbReference type="SAM" id="MobiDB-lite"/>
    </source>
</evidence>
<evidence type="ECO:0000313" key="2">
    <source>
        <dbReference type="EMBL" id="EME87883.1"/>
    </source>
</evidence>
<dbReference type="EMBL" id="KB446555">
    <property type="protein sequence ID" value="EME87883.1"/>
    <property type="molecule type" value="Genomic_DNA"/>
</dbReference>
<organism evidence="2 3">
    <name type="scientific">Pseudocercospora fijiensis (strain CIRAD86)</name>
    <name type="common">Black leaf streak disease fungus</name>
    <name type="synonym">Mycosphaerella fijiensis</name>
    <dbReference type="NCBI Taxonomy" id="383855"/>
    <lineage>
        <taxon>Eukaryota</taxon>
        <taxon>Fungi</taxon>
        <taxon>Dikarya</taxon>
        <taxon>Ascomycota</taxon>
        <taxon>Pezizomycotina</taxon>
        <taxon>Dothideomycetes</taxon>
        <taxon>Dothideomycetidae</taxon>
        <taxon>Mycosphaerellales</taxon>
        <taxon>Mycosphaerellaceae</taxon>
        <taxon>Pseudocercospora</taxon>
    </lineage>
</organism>
<dbReference type="HOGENOM" id="CLU_402854_0_0_1"/>
<keyword evidence="3" id="KW-1185">Reference proteome</keyword>